<accession>A0AAW6LQN2</accession>
<evidence type="ECO:0000256" key="1">
    <source>
        <dbReference type="SAM" id="Coils"/>
    </source>
</evidence>
<name>A0AAW6LQN2_RHOSG</name>
<proteinExistence type="predicted"/>
<reference evidence="2" key="1">
    <citation type="submission" date="2023-02" db="EMBL/GenBank/DDBJ databases">
        <title>A novel hydrolase synthesized by Rhodococcus erythropolis HQ is responsible for the detoxification of Zearalenone.</title>
        <authorList>
            <person name="Hu J."/>
            <person name="Xu J."/>
        </authorList>
    </citation>
    <scope>NUCLEOTIDE SEQUENCE</scope>
    <source>
        <strain evidence="2">HQ</strain>
    </source>
</reference>
<feature type="coiled-coil region" evidence="1">
    <location>
        <begin position="7"/>
        <end position="34"/>
    </location>
</feature>
<dbReference type="RefSeq" id="WP_097388356.1">
    <property type="nucleotide sequence ID" value="NZ_CP092100.1"/>
</dbReference>
<evidence type="ECO:0000313" key="3">
    <source>
        <dbReference type="Proteomes" id="UP001217325"/>
    </source>
</evidence>
<gene>
    <name evidence="2" type="ORF">PXH69_21595</name>
</gene>
<dbReference type="Proteomes" id="UP001217325">
    <property type="component" value="Unassembled WGS sequence"/>
</dbReference>
<comment type="caution">
    <text evidence="2">The sequence shown here is derived from an EMBL/GenBank/DDBJ whole genome shotgun (WGS) entry which is preliminary data.</text>
</comment>
<organism evidence="2 3">
    <name type="scientific">Rhodococcus qingshengii</name>
    <dbReference type="NCBI Taxonomy" id="334542"/>
    <lineage>
        <taxon>Bacteria</taxon>
        <taxon>Bacillati</taxon>
        <taxon>Actinomycetota</taxon>
        <taxon>Actinomycetes</taxon>
        <taxon>Mycobacteriales</taxon>
        <taxon>Nocardiaceae</taxon>
        <taxon>Rhodococcus</taxon>
        <taxon>Rhodococcus erythropolis group</taxon>
    </lineage>
</organism>
<dbReference type="EMBL" id="JARDXE010000014">
    <property type="protein sequence ID" value="MDE8647572.1"/>
    <property type="molecule type" value="Genomic_DNA"/>
</dbReference>
<evidence type="ECO:0000313" key="2">
    <source>
        <dbReference type="EMBL" id="MDE8647572.1"/>
    </source>
</evidence>
<dbReference type="AlphaFoldDB" id="A0AAW6LQN2"/>
<protein>
    <submittedName>
        <fullName evidence="2">Uncharacterized protein</fullName>
    </submittedName>
</protein>
<keyword evidence="1" id="KW-0175">Coiled coil</keyword>
<sequence length="65" mass="7458">MDDIEKIAKAAAAYKNAEQRLHAKRAELRTAIRESSPDTTRQVDIIKVTGWSREHIRRIRNGDLS</sequence>